<evidence type="ECO:0000313" key="2">
    <source>
        <dbReference type="Proteomes" id="UP001205311"/>
    </source>
</evidence>
<protein>
    <submittedName>
        <fullName evidence="1">Uncharacterized protein</fullName>
    </submittedName>
</protein>
<keyword evidence="2" id="KW-1185">Reference proteome</keyword>
<accession>A0ABT1HUG2</accession>
<comment type="caution">
    <text evidence="1">The sequence shown here is derived from an EMBL/GenBank/DDBJ whole genome shotgun (WGS) entry which is preliminary data.</text>
</comment>
<organism evidence="1 2">
    <name type="scientific">Streptoalloteichus tenebrarius (strain ATCC 17920 / DSM 40477 / JCM 4838 / CBS 697.72 / NBRC 16177 / NCIMB 11028 / NRRL B-12390 / A12253. 1 / ISP 5477)</name>
    <name type="common">Streptomyces tenebrarius</name>
    <dbReference type="NCBI Taxonomy" id="1933"/>
    <lineage>
        <taxon>Bacteria</taxon>
        <taxon>Bacillati</taxon>
        <taxon>Actinomycetota</taxon>
        <taxon>Actinomycetes</taxon>
        <taxon>Pseudonocardiales</taxon>
        <taxon>Pseudonocardiaceae</taxon>
        <taxon>Streptoalloteichus</taxon>
    </lineage>
</organism>
<sequence length="341" mass="37444">MSRTSLTQQLVDLRRQHTGETPSQVVPAVRAVTSALGDADREPLVDLLRGRPAAIPADLRHALFPDASTPAQRELEAGLMLAAANAGGPLALRPPVNVARPAHVFRAVELEKEPHHTLTLHLEEHALGPFLLGLLPGERDGEVIGLAGLRHRQHPRCVELSLLGTDAKVVLAGVSSRVWHAGVVFVEEWLALRGTTPRWLWQESPDRLTPAEQSVVDGQGRVQGPVELGSAVLRRAALWRSASWLTAWASQGLWLLEWPAGPARSEVVSSLLHPLFGLPGSFRHDETGQDTASLVDEESGSRLMLRTVERPEESPDAPTREWPEEFFRPWHRWAELTASAK</sequence>
<proteinExistence type="predicted"/>
<dbReference type="Proteomes" id="UP001205311">
    <property type="component" value="Unassembled WGS sequence"/>
</dbReference>
<reference evidence="1 2" key="1">
    <citation type="submission" date="2022-06" db="EMBL/GenBank/DDBJ databases">
        <title>Genomic Encyclopedia of Archaeal and Bacterial Type Strains, Phase II (KMG-II): from individual species to whole genera.</title>
        <authorList>
            <person name="Goeker M."/>
        </authorList>
    </citation>
    <scope>NUCLEOTIDE SEQUENCE [LARGE SCALE GENOMIC DNA]</scope>
    <source>
        <strain evidence="1 2">DSM 40477</strain>
    </source>
</reference>
<gene>
    <name evidence="1" type="ORF">LX15_002834</name>
</gene>
<name>A0ABT1HUG2_STRSD</name>
<dbReference type="RefSeq" id="WP_253670043.1">
    <property type="nucleotide sequence ID" value="NZ_JAMTCP010000014.1"/>
</dbReference>
<evidence type="ECO:0000313" key="1">
    <source>
        <dbReference type="EMBL" id="MCP2259133.1"/>
    </source>
</evidence>
<dbReference type="EMBL" id="JAMTCP010000014">
    <property type="protein sequence ID" value="MCP2259133.1"/>
    <property type="molecule type" value="Genomic_DNA"/>
</dbReference>